<dbReference type="FunCoup" id="M5E137">
    <property type="interactions" value="335"/>
</dbReference>
<dbReference type="PANTHER" id="PTHR34298">
    <property type="entry name" value="SEGREGATION AND CONDENSATION PROTEIN B"/>
    <property type="match status" value="1"/>
</dbReference>
<dbReference type="Proteomes" id="UP000012063">
    <property type="component" value="Unassembled WGS sequence"/>
</dbReference>
<name>M5E137_9FIRM</name>
<reference evidence="7" key="1">
    <citation type="journal article" date="2013" name="Genome Announc.">
        <title>Genome Sequence of Halanaerobium saccharolyticum subsp. saccharolyticum Strain DSM 6643T, a Halophilic Hydrogen-Producing Bacterium.</title>
        <authorList>
            <person name="Kivisto A."/>
            <person name="Larjo A."/>
            <person name="Ciranna A."/>
            <person name="Santala V."/>
            <person name="Roos C."/>
            <person name="Karp M."/>
        </authorList>
    </citation>
    <scope>NUCLEOTIDE SEQUENCE [LARGE SCALE GENOMIC DNA]</scope>
    <source>
        <strain evidence="7">DSM 6643</strain>
    </source>
</reference>
<dbReference type="PANTHER" id="PTHR34298:SF2">
    <property type="entry name" value="SEGREGATION AND CONDENSATION PROTEIN B"/>
    <property type="match status" value="1"/>
</dbReference>
<dbReference type="AlphaFoldDB" id="M5E137"/>
<keyword evidence="2" id="KW-0132">Cell division</keyword>
<dbReference type="RefSeq" id="WP_005488637.1">
    <property type="nucleotide sequence ID" value="NZ_CAUI01000015.1"/>
</dbReference>
<comment type="caution">
    <text evidence="6">The sequence shown here is derived from an EMBL/GenBank/DDBJ whole genome shotgun (WGS) entry which is preliminary data.</text>
</comment>
<dbReference type="NCBIfam" id="TIGR00281">
    <property type="entry name" value="SMC-Scp complex subunit ScpB"/>
    <property type="match status" value="1"/>
</dbReference>
<sequence>MSEDNISYLSNKRREKEKQILDNLGFEDLKPKDIALVEALIFSSKKRLPHKVIKEITSFSEEKLERIIIYLEQKYQSIEFGIQLKEYNNSYLFQTKKEFAAEIEQLFDITKVSSLSTASMETLAIIAYRQPVTRSEIEAIRGVSVERTLKTLSKYELIEEVGRKETIGNPIIYGTTGQFLEYLDIEDLNELPEIERVEKLFAEEIEEAAEKAAAEEIQPEKKEDTSQDD</sequence>
<dbReference type="SUPFAM" id="SSF46785">
    <property type="entry name" value="Winged helix' DNA-binding domain"/>
    <property type="match status" value="2"/>
</dbReference>
<organism evidence="6 7">
    <name type="scientific">Halanaerobium saccharolyticum subsp. saccharolyticum DSM 6643</name>
    <dbReference type="NCBI Taxonomy" id="1293054"/>
    <lineage>
        <taxon>Bacteria</taxon>
        <taxon>Bacillati</taxon>
        <taxon>Bacillota</taxon>
        <taxon>Clostridia</taxon>
        <taxon>Halanaerobiales</taxon>
        <taxon>Halanaerobiaceae</taxon>
        <taxon>Halanaerobium</taxon>
    </lineage>
</organism>
<evidence type="ECO:0000256" key="1">
    <source>
        <dbReference type="ARBA" id="ARBA00022490"/>
    </source>
</evidence>
<dbReference type="InterPro" id="IPR036390">
    <property type="entry name" value="WH_DNA-bd_sf"/>
</dbReference>
<keyword evidence="4" id="KW-0131">Cell cycle</keyword>
<dbReference type="OrthoDB" id="9806226at2"/>
<dbReference type="Gene3D" id="1.10.10.10">
    <property type="entry name" value="Winged helix-like DNA-binding domain superfamily/Winged helix DNA-binding domain"/>
    <property type="match status" value="2"/>
</dbReference>
<dbReference type="PIRSF" id="PIRSF019345">
    <property type="entry name" value="ScpB"/>
    <property type="match status" value="1"/>
</dbReference>
<feature type="region of interest" description="Disordered" evidence="5">
    <location>
        <begin position="208"/>
        <end position="229"/>
    </location>
</feature>
<dbReference type="eggNOG" id="COG1386">
    <property type="taxonomic scope" value="Bacteria"/>
</dbReference>
<proteinExistence type="predicted"/>
<evidence type="ECO:0000256" key="5">
    <source>
        <dbReference type="SAM" id="MobiDB-lite"/>
    </source>
</evidence>
<dbReference type="InterPro" id="IPR005234">
    <property type="entry name" value="ScpB_csome_segregation"/>
</dbReference>
<protein>
    <submittedName>
        <fullName evidence="6">Segregation and condensation protein B</fullName>
    </submittedName>
</protein>
<dbReference type="InParanoid" id="M5E137"/>
<evidence type="ECO:0000256" key="3">
    <source>
        <dbReference type="ARBA" id="ARBA00022829"/>
    </source>
</evidence>
<accession>M5E137</accession>
<keyword evidence="3" id="KW-0159">Chromosome partition</keyword>
<dbReference type="Pfam" id="PF04079">
    <property type="entry name" value="SMC_ScpB"/>
    <property type="match status" value="1"/>
</dbReference>
<gene>
    <name evidence="6" type="ORF">HSACCH_01227</name>
</gene>
<keyword evidence="7" id="KW-1185">Reference proteome</keyword>
<evidence type="ECO:0000256" key="2">
    <source>
        <dbReference type="ARBA" id="ARBA00022618"/>
    </source>
</evidence>
<dbReference type="EMBL" id="CAUI01000015">
    <property type="protein sequence ID" value="CCU79313.1"/>
    <property type="molecule type" value="Genomic_DNA"/>
</dbReference>
<dbReference type="InterPro" id="IPR036388">
    <property type="entry name" value="WH-like_DNA-bd_sf"/>
</dbReference>
<dbReference type="GO" id="GO:0051301">
    <property type="term" value="P:cell division"/>
    <property type="evidence" value="ECO:0007669"/>
    <property type="project" value="UniProtKB-KW"/>
</dbReference>
<dbReference type="GO" id="GO:0051304">
    <property type="term" value="P:chromosome separation"/>
    <property type="evidence" value="ECO:0007669"/>
    <property type="project" value="InterPro"/>
</dbReference>
<evidence type="ECO:0000256" key="4">
    <source>
        <dbReference type="ARBA" id="ARBA00023306"/>
    </source>
</evidence>
<evidence type="ECO:0000313" key="7">
    <source>
        <dbReference type="Proteomes" id="UP000012063"/>
    </source>
</evidence>
<dbReference type="STRING" id="1293054.HSACCH_01227"/>
<evidence type="ECO:0000313" key="6">
    <source>
        <dbReference type="EMBL" id="CCU79313.1"/>
    </source>
</evidence>
<keyword evidence="1" id="KW-0963">Cytoplasm</keyword>